<keyword evidence="2" id="KW-1185">Reference proteome</keyword>
<gene>
    <name evidence="1" type="ORF">IHQ68_03460</name>
</gene>
<evidence type="ECO:0000313" key="1">
    <source>
        <dbReference type="EMBL" id="MDR4305680.1"/>
    </source>
</evidence>
<organism evidence="1 2">
    <name type="scientific">Chelatococcus sambhunathii</name>
    <dbReference type="NCBI Taxonomy" id="363953"/>
    <lineage>
        <taxon>Bacteria</taxon>
        <taxon>Pseudomonadati</taxon>
        <taxon>Pseudomonadota</taxon>
        <taxon>Alphaproteobacteria</taxon>
        <taxon>Hyphomicrobiales</taxon>
        <taxon>Chelatococcaceae</taxon>
        <taxon>Chelatococcus</taxon>
    </lineage>
</organism>
<protein>
    <submittedName>
        <fullName evidence="1">Uncharacterized protein</fullName>
    </submittedName>
</protein>
<accession>A0ABU1DC84</accession>
<reference evidence="1" key="1">
    <citation type="submission" date="2020-10" db="EMBL/GenBank/DDBJ databases">
        <authorList>
            <person name="Abbas A."/>
            <person name="Razzaq R."/>
            <person name="Waqas M."/>
            <person name="Abbas N."/>
            <person name="Nielsen T.K."/>
            <person name="Hansen L.H."/>
            <person name="Hussain S."/>
            <person name="Shahid M."/>
        </authorList>
    </citation>
    <scope>NUCLEOTIDE SEQUENCE</scope>
    <source>
        <strain evidence="1">S14</strain>
    </source>
</reference>
<comment type="caution">
    <text evidence="1">The sequence shown here is derived from an EMBL/GenBank/DDBJ whole genome shotgun (WGS) entry which is preliminary data.</text>
</comment>
<sequence>MPLVEVIDPNPSGAGYKFDLLDEASGDIVKVFVARDAVVKAIATAGAEREFDAVLIDAANEKFDRGDREPDGAILIEVGDLKS</sequence>
<dbReference type="EMBL" id="JADBEO010000005">
    <property type="protein sequence ID" value="MDR4305680.1"/>
    <property type="molecule type" value="Genomic_DNA"/>
</dbReference>
<dbReference type="RefSeq" id="WP_309388882.1">
    <property type="nucleotide sequence ID" value="NZ_JADBEO010000005.1"/>
</dbReference>
<proteinExistence type="predicted"/>
<dbReference type="Proteomes" id="UP001181622">
    <property type="component" value="Unassembled WGS sequence"/>
</dbReference>
<name>A0ABU1DC84_9HYPH</name>
<evidence type="ECO:0000313" key="2">
    <source>
        <dbReference type="Proteomes" id="UP001181622"/>
    </source>
</evidence>